<dbReference type="SUPFAM" id="SSF54106">
    <property type="entry name" value="LysM domain"/>
    <property type="match status" value="1"/>
</dbReference>
<evidence type="ECO:0000313" key="2">
    <source>
        <dbReference type="EMBL" id="VAW70972.1"/>
    </source>
</evidence>
<accession>A0A3B0Y6I6</accession>
<reference evidence="2" key="1">
    <citation type="submission" date="2018-06" db="EMBL/GenBank/DDBJ databases">
        <authorList>
            <person name="Zhirakovskaya E."/>
        </authorList>
    </citation>
    <scope>NUCLEOTIDE SEQUENCE</scope>
</reference>
<sequence>HYTIKKGDTLASISDRYRLPVSHIRTRNSLRTDKLRVGHKLYIPMS</sequence>
<organism evidence="2">
    <name type="scientific">hydrothermal vent metagenome</name>
    <dbReference type="NCBI Taxonomy" id="652676"/>
    <lineage>
        <taxon>unclassified sequences</taxon>
        <taxon>metagenomes</taxon>
        <taxon>ecological metagenomes</taxon>
    </lineage>
</organism>
<name>A0A3B0Y6I6_9ZZZZ</name>
<dbReference type="PROSITE" id="PS51782">
    <property type="entry name" value="LYSM"/>
    <property type="match status" value="1"/>
</dbReference>
<dbReference type="InterPro" id="IPR018392">
    <property type="entry name" value="LysM"/>
</dbReference>
<evidence type="ECO:0000259" key="1">
    <source>
        <dbReference type="PROSITE" id="PS51782"/>
    </source>
</evidence>
<dbReference type="Pfam" id="PF01476">
    <property type="entry name" value="LysM"/>
    <property type="match status" value="1"/>
</dbReference>
<gene>
    <name evidence="2" type="ORF">MNBD_GAMMA09-1562</name>
</gene>
<dbReference type="EMBL" id="UOFI01000213">
    <property type="protein sequence ID" value="VAW70972.1"/>
    <property type="molecule type" value="Genomic_DNA"/>
</dbReference>
<feature type="domain" description="LysM" evidence="1">
    <location>
        <begin position="1"/>
        <end position="43"/>
    </location>
</feature>
<feature type="non-terminal residue" evidence="2">
    <location>
        <position position="1"/>
    </location>
</feature>
<dbReference type="AlphaFoldDB" id="A0A3B0Y6I6"/>
<proteinExistence type="predicted"/>
<dbReference type="InterPro" id="IPR036779">
    <property type="entry name" value="LysM_dom_sf"/>
</dbReference>
<protein>
    <recommendedName>
        <fullName evidence="1">LysM domain-containing protein</fullName>
    </recommendedName>
</protein>
<dbReference type="Gene3D" id="3.10.350.10">
    <property type="entry name" value="LysM domain"/>
    <property type="match status" value="1"/>
</dbReference>
<dbReference type="CDD" id="cd00118">
    <property type="entry name" value="LysM"/>
    <property type="match status" value="1"/>
</dbReference>
<dbReference type="SMART" id="SM00257">
    <property type="entry name" value="LysM"/>
    <property type="match status" value="1"/>
</dbReference>